<evidence type="ECO:0000313" key="2">
    <source>
        <dbReference type="EMBL" id="TDK39096.1"/>
    </source>
</evidence>
<dbReference type="EMBL" id="SMTL01000001">
    <property type="protein sequence ID" value="TDK39096.1"/>
    <property type="molecule type" value="Genomic_DNA"/>
</dbReference>
<name>A0A4R5UMK2_9HYPH</name>
<dbReference type="InterPro" id="IPR003735">
    <property type="entry name" value="Metal_Tscrpt_repr"/>
</dbReference>
<evidence type="ECO:0000256" key="1">
    <source>
        <dbReference type="ARBA" id="ARBA00005260"/>
    </source>
</evidence>
<evidence type="ECO:0000313" key="3">
    <source>
        <dbReference type="Proteomes" id="UP000295238"/>
    </source>
</evidence>
<dbReference type="Proteomes" id="UP000295238">
    <property type="component" value="Unassembled WGS sequence"/>
</dbReference>
<dbReference type="CDD" id="cd10148">
    <property type="entry name" value="CsoR-like_DUF156"/>
    <property type="match status" value="1"/>
</dbReference>
<dbReference type="OrthoDB" id="9811244at2"/>
<organism evidence="2 3">
    <name type="scientific">Rhizobium deserti</name>
    <dbReference type="NCBI Taxonomy" id="2547961"/>
    <lineage>
        <taxon>Bacteria</taxon>
        <taxon>Pseudomonadati</taxon>
        <taxon>Pseudomonadota</taxon>
        <taxon>Alphaproteobacteria</taxon>
        <taxon>Hyphomicrobiales</taxon>
        <taxon>Rhizobiaceae</taxon>
        <taxon>Rhizobium/Agrobacterium group</taxon>
        <taxon>Rhizobium</taxon>
    </lineage>
</organism>
<keyword evidence="3" id="KW-1185">Reference proteome</keyword>
<dbReference type="PANTHER" id="PTHR33677:SF5">
    <property type="entry name" value="TRANSCRIPTIONAL REPRESSOR FRMR"/>
    <property type="match status" value="1"/>
</dbReference>
<dbReference type="GO" id="GO:0046872">
    <property type="term" value="F:metal ion binding"/>
    <property type="evidence" value="ECO:0007669"/>
    <property type="project" value="InterPro"/>
</dbReference>
<dbReference type="Gene3D" id="1.20.58.1000">
    <property type="entry name" value="Metal-sensitive repressor, helix protomer"/>
    <property type="match status" value="1"/>
</dbReference>
<dbReference type="Pfam" id="PF02583">
    <property type="entry name" value="Trns_repr_metal"/>
    <property type="match status" value="1"/>
</dbReference>
<protein>
    <submittedName>
        <fullName evidence="2">Transcriptional regulator</fullName>
    </submittedName>
</protein>
<dbReference type="GO" id="GO:0045892">
    <property type="term" value="P:negative regulation of DNA-templated transcription"/>
    <property type="evidence" value="ECO:0007669"/>
    <property type="project" value="UniProtKB-ARBA"/>
</dbReference>
<accession>A0A4R5UMK2</accession>
<gene>
    <name evidence="2" type="ORF">E2F50_02880</name>
</gene>
<dbReference type="PANTHER" id="PTHR33677">
    <property type="entry name" value="TRANSCRIPTIONAL REPRESSOR FRMR-RELATED"/>
    <property type="match status" value="1"/>
</dbReference>
<dbReference type="InterPro" id="IPR038390">
    <property type="entry name" value="Metal_Tscrpt_repr_sf"/>
</dbReference>
<reference evidence="2 3" key="1">
    <citation type="submission" date="2019-03" db="EMBL/GenBank/DDBJ databases">
        <title>Rhizobium sp. nov., an bacterium isolated from biocrust in Mu Us Desert.</title>
        <authorList>
            <person name="Lixiong L."/>
        </authorList>
    </citation>
    <scope>NUCLEOTIDE SEQUENCE [LARGE SCALE GENOMIC DNA]</scope>
    <source>
        <strain evidence="2 3">SPY-1</strain>
    </source>
</reference>
<dbReference type="GO" id="GO:0003677">
    <property type="term" value="F:DNA binding"/>
    <property type="evidence" value="ECO:0007669"/>
    <property type="project" value="InterPro"/>
</dbReference>
<dbReference type="RefSeq" id="WP_133314545.1">
    <property type="nucleotide sequence ID" value="NZ_SMTL01000001.1"/>
</dbReference>
<dbReference type="AlphaFoldDB" id="A0A4R5UMK2"/>
<sequence length="104" mass="11938">MDAIVKDDRIELRRTDDEKKALVQRLNRIEGQVRGLKTMIEDNRHCQDEVQQIAAATAALREVALLIIAQHTEQSLQVAMRPEDRDLAMNDITQLLRSAMRICD</sequence>
<comment type="caution">
    <text evidence="2">The sequence shown here is derived from an EMBL/GenBank/DDBJ whole genome shotgun (WGS) entry which is preliminary data.</text>
</comment>
<comment type="similarity">
    <text evidence="1">Belongs to the FrmR/RcnR family.</text>
</comment>
<proteinExistence type="inferred from homology"/>